<reference evidence="1" key="1">
    <citation type="journal article" date="2019" name="Sci. Rep.">
        <title>Draft genome of Tanacetum cinerariifolium, the natural source of mosquito coil.</title>
        <authorList>
            <person name="Yamashiro T."/>
            <person name="Shiraishi A."/>
            <person name="Satake H."/>
            <person name="Nakayama K."/>
        </authorList>
    </citation>
    <scope>NUCLEOTIDE SEQUENCE</scope>
</reference>
<evidence type="ECO:0000313" key="1">
    <source>
        <dbReference type="EMBL" id="GFA24593.1"/>
    </source>
</evidence>
<name>A0A699JCA7_TANCI</name>
<proteinExistence type="predicted"/>
<protein>
    <submittedName>
        <fullName evidence="1">Uncharacterized protein</fullName>
    </submittedName>
</protein>
<comment type="caution">
    <text evidence="1">The sequence shown here is derived from an EMBL/GenBank/DDBJ whole genome shotgun (WGS) entry which is preliminary data.</text>
</comment>
<gene>
    <name evidence="1" type="ORF">Tci_596565</name>
</gene>
<sequence length="183" mass="19749">MYKSATISPMTETTNKVTTNLGACVGFKIVTIADIAIVTPTWIVTIADIAIVTPTWYVGSSKKHLSTSSHICWLYRRFRPESHLLCANHRSHGSKVRKGDLMGDDLCKAPVPVTQAINGIRATGGMSEFVIAAVIGITNPNLGRINLSREAQGSIICPGKPIVNGHYNSFFPLLQTGQEALSL</sequence>
<accession>A0A699JCA7</accession>
<organism evidence="1">
    <name type="scientific">Tanacetum cinerariifolium</name>
    <name type="common">Dalmatian daisy</name>
    <name type="synonym">Chrysanthemum cinerariifolium</name>
    <dbReference type="NCBI Taxonomy" id="118510"/>
    <lineage>
        <taxon>Eukaryota</taxon>
        <taxon>Viridiplantae</taxon>
        <taxon>Streptophyta</taxon>
        <taxon>Embryophyta</taxon>
        <taxon>Tracheophyta</taxon>
        <taxon>Spermatophyta</taxon>
        <taxon>Magnoliopsida</taxon>
        <taxon>eudicotyledons</taxon>
        <taxon>Gunneridae</taxon>
        <taxon>Pentapetalae</taxon>
        <taxon>asterids</taxon>
        <taxon>campanulids</taxon>
        <taxon>Asterales</taxon>
        <taxon>Asteraceae</taxon>
        <taxon>Asteroideae</taxon>
        <taxon>Anthemideae</taxon>
        <taxon>Anthemidinae</taxon>
        <taxon>Tanacetum</taxon>
    </lineage>
</organism>
<dbReference type="EMBL" id="BKCJ010391848">
    <property type="protein sequence ID" value="GFA24593.1"/>
    <property type="molecule type" value="Genomic_DNA"/>
</dbReference>
<dbReference type="AlphaFoldDB" id="A0A699JCA7"/>